<comment type="pathway">
    <text evidence="1">Lipid metabolism.</text>
</comment>
<dbReference type="PANTHER" id="PTHR10434:SF66">
    <property type="entry name" value="PHOSPHOLIPID_GLYCEROL ACYLTRANSFERASE DOMAIN-CONTAINING PROTEIN"/>
    <property type="match status" value="1"/>
</dbReference>
<dbReference type="PANTHER" id="PTHR10434">
    <property type="entry name" value="1-ACYL-SN-GLYCEROL-3-PHOSPHATE ACYLTRANSFERASE"/>
    <property type="match status" value="1"/>
</dbReference>
<name>A0A4Q0U864_9BACT</name>
<evidence type="ECO:0000256" key="1">
    <source>
        <dbReference type="ARBA" id="ARBA00005189"/>
    </source>
</evidence>
<keyword evidence="3 4" id="KW-0012">Acyltransferase</keyword>
<evidence type="ECO:0000313" key="5">
    <source>
        <dbReference type="Proteomes" id="UP000711407"/>
    </source>
</evidence>
<keyword evidence="2" id="KW-0808">Transferase</keyword>
<dbReference type="InterPro" id="IPR002123">
    <property type="entry name" value="Plipid/glycerol_acylTrfase"/>
</dbReference>
<dbReference type="Pfam" id="PF01553">
    <property type="entry name" value="Acyltransferase"/>
    <property type="match status" value="1"/>
</dbReference>
<dbReference type="Proteomes" id="UP000711407">
    <property type="component" value="Unassembled WGS sequence"/>
</dbReference>
<evidence type="ECO:0000313" key="4">
    <source>
        <dbReference type="EMBL" id="HJE39596.1"/>
    </source>
</evidence>
<comment type="caution">
    <text evidence="4">The sequence shown here is derived from an EMBL/GenBank/DDBJ whole genome shotgun (WGS) entry which is preliminary data.</text>
</comment>
<protein>
    <submittedName>
        <fullName evidence="4">1-acyl-sn-glycerol-3-phosphate acyltransferase</fullName>
    </submittedName>
</protein>
<gene>
    <name evidence="4" type="ORF">K8V47_07570</name>
</gene>
<dbReference type="EMBL" id="DYXT01000039">
    <property type="protein sequence ID" value="HJE39596.1"/>
    <property type="molecule type" value="Genomic_DNA"/>
</dbReference>
<reference evidence="4" key="1">
    <citation type="journal article" date="2021" name="PeerJ">
        <title>Extensive microbial diversity within the chicken gut microbiome revealed by metagenomics and culture.</title>
        <authorList>
            <person name="Gilroy R."/>
            <person name="Ravi A."/>
            <person name="Getino M."/>
            <person name="Pursley I."/>
            <person name="Horton D.L."/>
            <person name="Alikhan N.F."/>
            <person name="Baker D."/>
            <person name="Gharbi K."/>
            <person name="Hall N."/>
            <person name="Watson M."/>
            <person name="Adriaenssens E.M."/>
            <person name="Foster-Nyarko E."/>
            <person name="Jarju S."/>
            <person name="Secka A."/>
            <person name="Antonio M."/>
            <person name="Oren A."/>
            <person name="Chaudhuri R.R."/>
            <person name="La Ragione R."/>
            <person name="Hildebrand F."/>
            <person name="Pallen M.J."/>
        </authorList>
    </citation>
    <scope>NUCLEOTIDE SEQUENCE</scope>
    <source>
        <strain evidence="4">4100</strain>
    </source>
</reference>
<reference evidence="4" key="2">
    <citation type="submission" date="2021-09" db="EMBL/GenBank/DDBJ databases">
        <authorList>
            <person name="Gilroy R."/>
        </authorList>
    </citation>
    <scope>NUCLEOTIDE SEQUENCE</scope>
    <source>
        <strain evidence="4">4100</strain>
    </source>
</reference>
<evidence type="ECO:0000256" key="3">
    <source>
        <dbReference type="ARBA" id="ARBA00023315"/>
    </source>
</evidence>
<evidence type="ECO:0000256" key="2">
    <source>
        <dbReference type="ARBA" id="ARBA00022679"/>
    </source>
</evidence>
<dbReference type="CDD" id="cd07989">
    <property type="entry name" value="LPLAT_AGPAT-like"/>
    <property type="match status" value="1"/>
</dbReference>
<dbReference type="AlphaFoldDB" id="A0A4Q0U864"/>
<dbReference type="GO" id="GO:0003841">
    <property type="term" value="F:1-acylglycerol-3-phosphate O-acyltransferase activity"/>
    <property type="evidence" value="ECO:0007669"/>
    <property type="project" value="TreeGrafter"/>
</dbReference>
<dbReference type="SMART" id="SM00563">
    <property type="entry name" value="PlsC"/>
    <property type="match status" value="1"/>
</dbReference>
<dbReference type="SUPFAM" id="SSF69593">
    <property type="entry name" value="Glycerol-3-phosphate (1)-acyltransferase"/>
    <property type="match status" value="1"/>
</dbReference>
<accession>A0A4Q0U864</accession>
<proteinExistence type="predicted"/>
<dbReference type="GO" id="GO:0006654">
    <property type="term" value="P:phosphatidic acid biosynthetic process"/>
    <property type="evidence" value="ECO:0007669"/>
    <property type="project" value="TreeGrafter"/>
</dbReference>
<sequence>MIVLYRIYLFCIMMPISLVVTILTAVITIIGSALGCGRWWGYYPEILWSRIVLALTLVRVKVRHVGRLDRNTSYVFVANHQSAYDIFTVYGYLGHNFRWMMKRSLRKIPLIGYSCEKSGQIYVDNSSPAATRRTMEEAERRLAGGMSIVVFPEGSRTHTGKIRRFKKGAYRLAMEFNLPVVPVTIDGAFDVMPRFKKLPHWGTITLTVHNPIVAPAEGHDLQTVMDESFAAISSAL</sequence>
<organism evidence="4 5">
    <name type="scientific">Candidatus Amulumruptor caecigallinarius</name>
    <dbReference type="NCBI Taxonomy" id="2109911"/>
    <lineage>
        <taxon>Bacteria</taxon>
        <taxon>Pseudomonadati</taxon>
        <taxon>Bacteroidota</taxon>
        <taxon>Bacteroidia</taxon>
        <taxon>Bacteroidales</taxon>
        <taxon>Muribaculaceae</taxon>
        <taxon>Candidatus Amulumruptor</taxon>
    </lineage>
</organism>